<keyword evidence="2" id="KW-1185">Reference proteome</keyword>
<sequence length="62" mass="7299">MNKIKIREIELMSKVCARNEIPTTLGKALLKMAKNEAYKNNTQATRVKEYQNLIDFHFKEKN</sequence>
<gene>
    <name evidence="1" type="ORF">GJU40_12955</name>
</gene>
<accession>A0A7X2J085</accession>
<proteinExistence type="predicted"/>
<dbReference type="AlphaFoldDB" id="A0A7X2J085"/>
<dbReference type="InterPro" id="IPR046882">
    <property type="entry name" value="Sp-DndD"/>
</dbReference>
<reference evidence="1 2" key="1">
    <citation type="submission" date="2019-11" db="EMBL/GenBank/DDBJ databases">
        <title>Bacillus lacus genome.</title>
        <authorList>
            <person name="Allen C.J."/>
            <person name="Newman J.D."/>
        </authorList>
    </citation>
    <scope>NUCLEOTIDE SEQUENCE [LARGE SCALE GENOMIC DNA]</scope>
    <source>
        <strain evidence="1 2">KCTC 33946</strain>
    </source>
</reference>
<dbReference type="RefSeq" id="WP_154308335.1">
    <property type="nucleotide sequence ID" value="NZ_WKKI01000026.1"/>
</dbReference>
<name>A0A7X2J085_9BACI</name>
<dbReference type="OrthoDB" id="2888163at2"/>
<protein>
    <submittedName>
        <fullName evidence="1">Uncharacterized protein</fullName>
    </submittedName>
</protein>
<evidence type="ECO:0000313" key="1">
    <source>
        <dbReference type="EMBL" id="MRX73050.1"/>
    </source>
</evidence>
<dbReference type="Proteomes" id="UP000448867">
    <property type="component" value="Unassembled WGS sequence"/>
</dbReference>
<dbReference type="Pfam" id="PF20306">
    <property type="entry name" value="Sp-DndD"/>
    <property type="match status" value="1"/>
</dbReference>
<evidence type="ECO:0000313" key="2">
    <source>
        <dbReference type="Proteomes" id="UP000448867"/>
    </source>
</evidence>
<organism evidence="1 2">
    <name type="scientific">Metabacillus lacus</name>
    <dbReference type="NCBI Taxonomy" id="1983721"/>
    <lineage>
        <taxon>Bacteria</taxon>
        <taxon>Bacillati</taxon>
        <taxon>Bacillota</taxon>
        <taxon>Bacilli</taxon>
        <taxon>Bacillales</taxon>
        <taxon>Bacillaceae</taxon>
        <taxon>Metabacillus</taxon>
    </lineage>
</organism>
<comment type="caution">
    <text evidence="1">The sequence shown here is derived from an EMBL/GenBank/DDBJ whole genome shotgun (WGS) entry which is preliminary data.</text>
</comment>
<dbReference type="EMBL" id="WKKI01000026">
    <property type="protein sequence ID" value="MRX73050.1"/>
    <property type="molecule type" value="Genomic_DNA"/>
</dbReference>